<organism evidence="1 2">
    <name type="scientific">Coniophora puteana (strain RWD-64-598)</name>
    <name type="common">Brown rot fungus</name>
    <dbReference type="NCBI Taxonomy" id="741705"/>
    <lineage>
        <taxon>Eukaryota</taxon>
        <taxon>Fungi</taxon>
        <taxon>Dikarya</taxon>
        <taxon>Basidiomycota</taxon>
        <taxon>Agaricomycotina</taxon>
        <taxon>Agaricomycetes</taxon>
        <taxon>Agaricomycetidae</taxon>
        <taxon>Boletales</taxon>
        <taxon>Coniophorineae</taxon>
        <taxon>Coniophoraceae</taxon>
        <taxon>Coniophora</taxon>
    </lineage>
</organism>
<reference evidence="2" key="1">
    <citation type="journal article" date="2012" name="Science">
        <title>The Paleozoic origin of enzymatic lignin decomposition reconstructed from 31 fungal genomes.</title>
        <authorList>
            <person name="Floudas D."/>
            <person name="Binder M."/>
            <person name="Riley R."/>
            <person name="Barry K."/>
            <person name="Blanchette R.A."/>
            <person name="Henrissat B."/>
            <person name="Martinez A.T."/>
            <person name="Otillar R."/>
            <person name="Spatafora J.W."/>
            <person name="Yadav J.S."/>
            <person name="Aerts A."/>
            <person name="Benoit I."/>
            <person name="Boyd A."/>
            <person name="Carlson A."/>
            <person name="Copeland A."/>
            <person name="Coutinho P.M."/>
            <person name="de Vries R.P."/>
            <person name="Ferreira P."/>
            <person name="Findley K."/>
            <person name="Foster B."/>
            <person name="Gaskell J."/>
            <person name="Glotzer D."/>
            <person name="Gorecki P."/>
            <person name="Heitman J."/>
            <person name="Hesse C."/>
            <person name="Hori C."/>
            <person name="Igarashi K."/>
            <person name="Jurgens J.A."/>
            <person name="Kallen N."/>
            <person name="Kersten P."/>
            <person name="Kohler A."/>
            <person name="Kuees U."/>
            <person name="Kumar T.K.A."/>
            <person name="Kuo A."/>
            <person name="LaButti K."/>
            <person name="Larrondo L.F."/>
            <person name="Lindquist E."/>
            <person name="Ling A."/>
            <person name="Lombard V."/>
            <person name="Lucas S."/>
            <person name="Lundell T."/>
            <person name="Martin R."/>
            <person name="McLaughlin D.J."/>
            <person name="Morgenstern I."/>
            <person name="Morin E."/>
            <person name="Murat C."/>
            <person name="Nagy L.G."/>
            <person name="Nolan M."/>
            <person name="Ohm R.A."/>
            <person name="Patyshakuliyeva A."/>
            <person name="Rokas A."/>
            <person name="Ruiz-Duenas F.J."/>
            <person name="Sabat G."/>
            <person name="Salamov A."/>
            <person name="Samejima M."/>
            <person name="Schmutz J."/>
            <person name="Slot J.C."/>
            <person name="St John F."/>
            <person name="Stenlid J."/>
            <person name="Sun H."/>
            <person name="Sun S."/>
            <person name="Syed K."/>
            <person name="Tsang A."/>
            <person name="Wiebenga A."/>
            <person name="Young D."/>
            <person name="Pisabarro A."/>
            <person name="Eastwood D.C."/>
            <person name="Martin F."/>
            <person name="Cullen D."/>
            <person name="Grigoriev I.V."/>
            <person name="Hibbett D.S."/>
        </authorList>
    </citation>
    <scope>NUCLEOTIDE SEQUENCE [LARGE SCALE GENOMIC DNA]</scope>
    <source>
        <strain evidence="2">RWD-64-598 SS2</strain>
    </source>
</reference>
<dbReference type="GeneID" id="19205768"/>
<name>A0A5M3MGP3_CONPW</name>
<comment type="caution">
    <text evidence="1">The sequence shown here is derived from an EMBL/GenBank/DDBJ whole genome shotgun (WGS) entry which is preliminary data.</text>
</comment>
<dbReference type="Proteomes" id="UP000053558">
    <property type="component" value="Unassembled WGS sequence"/>
</dbReference>
<sequence>MEDTPIPNGRSFSRFCGSLSSHCIMSSSTLVHGLNTFFNIVGEPGRRYTKGLFIGTHAETSLPVDVPWGNRGIPEPSAWVTFETETAYAVPFRSRRLTHLPGVALPFIYHIFFEPQIGGDVNELLSQAIADCSPEHVPLTGNILVVIFDLNGNAIPVQDSQITLLEALVVFSFCDSRLRTRMLNRSP</sequence>
<proteinExistence type="predicted"/>
<keyword evidence="2" id="KW-1185">Reference proteome</keyword>
<dbReference type="AlphaFoldDB" id="A0A5M3MGP3"/>
<evidence type="ECO:0000313" key="1">
    <source>
        <dbReference type="EMBL" id="EIW78408.1"/>
    </source>
</evidence>
<dbReference type="KEGG" id="cput:CONPUDRAFT_167425"/>
<accession>A0A5M3MGP3</accession>
<dbReference type="EMBL" id="JH711582">
    <property type="protein sequence ID" value="EIW78408.1"/>
    <property type="molecule type" value="Genomic_DNA"/>
</dbReference>
<gene>
    <name evidence="1" type="ORF">CONPUDRAFT_167425</name>
</gene>
<dbReference type="RefSeq" id="XP_007771448.1">
    <property type="nucleotide sequence ID" value="XM_007773258.1"/>
</dbReference>
<protein>
    <submittedName>
        <fullName evidence="1">Uncharacterized protein</fullName>
    </submittedName>
</protein>
<evidence type="ECO:0000313" key="2">
    <source>
        <dbReference type="Proteomes" id="UP000053558"/>
    </source>
</evidence>